<dbReference type="Pfam" id="PF22521">
    <property type="entry name" value="HypF_C_2"/>
    <property type="match status" value="1"/>
</dbReference>
<comment type="caution">
    <text evidence="2">The sequence shown here is derived from an EMBL/GenBank/DDBJ whole genome shotgun (WGS) entry which is preliminary data.</text>
</comment>
<organism evidence="2 3">
    <name type="scientific">Shewanella algidipiscicola</name>
    <dbReference type="NCBI Taxonomy" id="614070"/>
    <lineage>
        <taxon>Bacteria</taxon>
        <taxon>Pseudomonadati</taxon>
        <taxon>Pseudomonadota</taxon>
        <taxon>Gammaproteobacteria</taxon>
        <taxon>Alteromonadales</taxon>
        <taxon>Shewanellaceae</taxon>
        <taxon>Shewanella</taxon>
    </lineage>
</organism>
<sequence length="584" mass="65106">MKIIRFEFTCSRPVPLYAHLCNQYLNYAELTIKVGYQKGCYFIEAEGKQPQLETLADAIAHDFLISVWLTDSRIALIDSPSGSSHPLKGGAITQEFCQQCTPQFGDNQSPQFGDLGLVCDCCHGERSINPHYQGLTGADIAALSTELLTHGALTLTGDLPVTLSLNPLSAAGRPTLLVCNPNTLNAQFHLTDRQVLALSSIEKPLITARAIDNHPKLDAPLYDLCFAYNRLLVILTEHLRRHGVDWLYIDDPRHSEPLAFIDGAWVDIDCSAQAPVTLNLSTPALHEDVLLHNGAQAYYARHDKQQYRVERVTGSLTPQQQAALISLTPQEYGLSALHSVNLEHGVDKHSAIIYFSQQHGGQIQTLDAKRHNELFFALPSLPDTGYDIYHQLEQSPQRKVLEKFKQQFPDDYLRLLDLKLSAPRDNLTSLWAIGAILLGLPSRSMQVDDLCDALMAAAQAHRGANSPRIDYPLTRGEAHRSLNWCKTLGTVMSFRLADDRDTRKLAFGMHDSLADYLANWIEHLDQNIGIRSVALAGSEWRNPLLCQRVVLRVGKNFPIKCNQQLAIDGNNHAIGALLLKKRRK</sequence>
<accession>A0ABQ4P5Q1</accession>
<reference evidence="2 3" key="1">
    <citation type="submission" date="2021-05" db="EMBL/GenBank/DDBJ databases">
        <title>Molecular characterization for Shewanella algae harboring chromosomal blaOXA-55-like strains isolated from clinical and environment sample.</title>
        <authorList>
            <person name="Ohama Y."/>
            <person name="Aoki K."/>
            <person name="Harada S."/>
            <person name="Moriya K."/>
            <person name="Ishii Y."/>
            <person name="Tateda K."/>
        </authorList>
    </citation>
    <scope>NUCLEOTIDE SEQUENCE [LARGE SCALE GENOMIC DNA]</scope>
    <source>
        <strain evidence="2 3">LMG 23746</strain>
    </source>
</reference>
<dbReference type="EMBL" id="BPFB01000004">
    <property type="protein sequence ID" value="GIU42796.1"/>
    <property type="molecule type" value="Genomic_DNA"/>
</dbReference>
<dbReference type="RefSeq" id="WP_119976955.1">
    <property type="nucleotide sequence ID" value="NZ_BPFB01000004.1"/>
</dbReference>
<keyword evidence="3" id="KW-1185">Reference proteome</keyword>
<evidence type="ECO:0000313" key="3">
    <source>
        <dbReference type="Proteomes" id="UP000761574"/>
    </source>
</evidence>
<protein>
    <submittedName>
        <fullName evidence="2">NiFe hydrogenase assembly chaperone HyaE</fullName>
    </submittedName>
</protein>
<dbReference type="Proteomes" id="UP000761574">
    <property type="component" value="Unassembled WGS sequence"/>
</dbReference>
<name>A0ABQ4P5Q1_9GAMM</name>
<feature type="domain" description="Carbamoyltransferase Kae1-like" evidence="1">
    <location>
        <begin position="461"/>
        <end position="566"/>
    </location>
</feature>
<evidence type="ECO:0000259" key="1">
    <source>
        <dbReference type="Pfam" id="PF22521"/>
    </source>
</evidence>
<dbReference type="InterPro" id="IPR055128">
    <property type="entry name" value="HypF_C_2"/>
</dbReference>
<gene>
    <name evidence="2" type="primary">hyaE</name>
    <name evidence="2" type="ORF">TUM4630_04600</name>
</gene>
<evidence type="ECO:0000313" key="2">
    <source>
        <dbReference type="EMBL" id="GIU42796.1"/>
    </source>
</evidence>
<proteinExistence type="predicted"/>
<dbReference type="Gene3D" id="3.30.420.40">
    <property type="match status" value="1"/>
</dbReference>